<comment type="caution">
    <text evidence="1">The sequence shown here is derived from an EMBL/GenBank/DDBJ whole genome shotgun (WGS) entry which is preliminary data.</text>
</comment>
<sequence length="175" mass="20613">MPLEIPESSFTQARDWSSPYIDLGDCDQRCDHYGCLFWYSERLKNDAYKRRPEYHLCCGERRIYMQPTSQPPDLIKELLTNKHFMENIQAYNQMFVMASFCAKIDDSSTEEEGPINNMQHFEGTDGGTMDPVIVQRLTYIRDEQNELVRIFRTVRDKCRDANVPDFKIRLYNMGG</sequence>
<gene>
    <name evidence="1" type="ORF">Tci_609460</name>
</gene>
<proteinExistence type="predicted"/>
<dbReference type="PANTHER" id="PTHR45786">
    <property type="entry name" value="DNA BINDING PROTEIN-LIKE"/>
    <property type="match status" value="1"/>
</dbReference>
<keyword evidence="1" id="KW-0347">Helicase</keyword>
<keyword evidence="1" id="KW-0547">Nucleotide-binding</keyword>
<dbReference type="PANTHER" id="PTHR45786:SF74">
    <property type="entry name" value="ATP-DEPENDENT DNA HELICASE"/>
    <property type="match status" value="1"/>
</dbReference>
<protein>
    <submittedName>
        <fullName evidence="1">Helitron helicase-like domain-containing protein</fullName>
    </submittedName>
</protein>
<keyword evidence="1" id="KW-0378">Hydrolase</keyword>
<reference evidence="1" key="1">
    <citation type="journal article" date="2019" name="Sci. Rep.">
        <title>Draft genome of Tanacetum cinerariifolium, the natural source of mosquito coil.</title>
        <authorList>
            <person name="Yamashiro T."/>
            <person name="Shiraishi A."/>
            <person name="Satake H."/>
            <person name="Nakayama K."/>
        </authorList>
    </citation>
    <scope>NUCLEOTIDE SEQUENCE</scope>
</reference>
<evidence type="ECO:0000313" key="1">
    <source>
        <dbReference type="EMBL" id="GFA37488.1"/>
    </source>
</evidence>
<dbReference type="GO" id="GO:0004386">
    <property type="term" value="F:helicase activity"/>
    <property type="evidence" value="ECO:0007669"/>
    <property type="project" value="UniProtKB-KW"/>
</dbReference>
<feature type="non-terminal residue" evidence="1">
    <location>
        <position position="175"/>
    </location>
</feature>
<name>A0A699JHW3_TANCI</name>
<organism evidence="1">
    <name type="scientific">Tanacetum cinerariifolium</name>
    <name type="common">Dalmatian daisy</name>
    <name type="synonym">Chrysanthemum cinerariifolium</name>
    <dbReference type="NCBI Taxonomy" id="118510"/>
    <lineage>
        <taxon>Eukaryota</taxon>
        <taxon>Viridiplantae</taxon>
        <taxon>Streptophyta</taxon>
        <taxon>Embryophyta</taxon>
        <taxon>Tracheophyta</taxon>
        <taxon>Spermatophyta</taxon>
        <taxon>Magnoliopsida</taxon>
        <taxon>eudicotyledons</taxon>
        <taxon>Gunneridae</taxon>
        <taxon>Pentapetalae</taxon>
        <taxon>asterids</taxon>
        <taxon>campanulids</taxon>
        <taxon>Asterales</taxon>
        <taxon>Asteraceae</taxon>
        <taxon>Asteroideae</taxon>
        <taxon>Anthemideae</taxon>
        <taxon>Anthemidinae</taxon>
        <taxon>Tanacetum</taxon>
    </lineage>
</organism>
<accession>A0A699JHW3</accession>
<dbReference type="AlphaFoldDB" id="A0A699JHW3"/>
<keyword evidence="1" id="KW-0067">ATP-binding</keyword>
<dbReference type="EMBL" id="BKCJ010413210">
    <property type="protein sequence ID" value="GFA37488.1"/>
    <property type="molecule type" value="Genomic_DNA"/>
</dbReference>